<feature type="signal peptide" evidence="1">
    <location>
        <begin position="1"/>
        <end position="20"/>
    </location>
</feature>
<evidence type="ECO:0000313" key="4">
    <source>
        <dbReference type="Proteomes" id="UP000029736"/>
    </source>
</evidence>
<dbReference type="InterPro" id="IPR050410">
    <property type="entry name" value="CCR4/nocturin_mRNA_transcr"/>
</dbReference>
<keyword evidence="1" id="KW-0732">Signal</keyword>
<accession>A0A098S7B6</accession>
<evidence type="ECO:0000313" key="3">
    <source>
        <dbReference type="EMBL" id="KGE88459.1"/>
    </source>
</evidence>
<dbReference type="CDD" id="cd09083">
    <property type="entry name" value="EEP-1"/>
    <property type="match status" value="1"/>
</dbReference>
<dbReference type="InterPro" id="IPR005135">
    <property type="entry name" value="Endo/exonuclease/phosphatase"/>
</dbReference>
<feature type="chain" id="PRO_5001940011" description="Endonuclease/exonuclease/phosphatase domain-containing protein" evidence="1">
    <location>
        <begin position="21"/>
        <end position="287"/>
    </location>
</feature>
<dbReference type="GO" id="GO:0000175">
    <property type="term" value="F:3'-5'-RNA exonuclease activity"/>
    <property type="evidence" value="ECO:0007669"/>
    <property type="project" value="TreeGrafter"/>
</dbReference>
<reference evidence="3 4" key="1">
    <citation type="journal article" date="2014" name="Int. J. Syst. Evol. Microbiol.">
        <title>Phaeodactylibacter xiamenensis gen. nov., sp. nov., a member of the family Saprospiraceae isolated from the marine alga Phaeodactylum tricornutum.</title>
        <authorList>
            <person name="Chen Z.Jr."/>
            <person name="Lei X."/>
            <person name="Lai Q."/>
            <person name="Li Y."/>
            <person name="Zhang B."/>
            <person name="Zhang J."/>
            <person name="Zhang H."/>
            <person name="Yang L."/>
            <person name="Zheng W."/>
            <person name="Tian Y."/>
            <person name="Yu Z."/>
            <person name="Xu H.Jr."/>
            <person name="Zheng T."/>
        </authorList>
    </citation>
    <scope>NUCLEOTIDE SEQUENCE [LARGE SCALE GENOMIC DNA]</scope>
    <source>
        <strain evidence="3 4">KD52</strain>
    </source>
</reference>
<dbReference type="STRING" id="1524460.IX84_07130"/>
<dbReference type="Proteomes" id="UP000029736">
    <property type="component" value="Unassembled WGS sequence"/>
</dbReference>
<name>A0A098S7B6_9BACT</name>
<dbReference type="InterPro" id="IPR036691">
    <property type="entry name" value="Endo/exonu/phosph_ase_sf"/>
</dbReference>
<dbReference type="Pfam" id="PF03372">
    <property type="entry name" value="Exo_endo_phos"/>
    <property type="match status" value="1"/>
</dbReference>
<evidence type="ECO:0000259" key="2">
    <source>
        <dbReference type="Pfam" id="PF03372"/>
    </source>
</evidence>
<sequence length="287" mass="32166">MKAQALGIFLLFLLSTVLSAQPVNVMTFNIRYPNPDDGVNYWPNRKEKVASIIRFHQADIIGVQEAFRAQLDEISTMLPEYEWVGHCRTDGSAQPDPDNEFSAILYRYARFEKLNGGTFWLSPTPNEAGSKGWDAALPRVATWVKLRDKRNEGVFFVFNTHFDHRGDTARLESAKLILRKIRSIAGEAPVMLTGDFNCGPGSLPYNAITAANSPVEDAMHRSEMPHHGPNATWTDSFKVPGTGERIDYIFVTRGVMVHRHAALSESWGGRLPSDHLPVFAELELPKD</sequence>
<feature type="domain" description="Endonuclease/exonuclease/phosphatase" evidence="2">
    <location>
        <begin position="26"/>
        <end position="275"/>
    </location>
</feature>
<protein>
    <recommendedName>
        <fullName evidence="2">Endonuclease/exonuclease/phosphatase domain-containing protein</fullName>
    </recommendedName>
</protein>
<dbReference type="SUPFAM" id="SSF56219">
    <property type="entry name" value="DNase I-like"/>
    <property type="match status" value="1"/>
</dbReference>
<dbReference type="OrthoDB" id="9793162at2"/>
<dbReference type="Gene3D" id="3.60.10.10">
    <property type="entry name" value="Endonuclease/exonuclease/phosphatase"/>
    <property type="match status" value="1"/>
</dbReference>
<dbReference type="PANTHER" id="PTHR12121:SF36">
    <property type="entry name" value="ENDONUCLEASE_EXONUCLEASE_PHOSPHATASE DOMAIN-CONTAINING PROTEIN"/>
    <property type="match status" value="1"/>
</dbReference>
<dbReference type="EMBL" id="JPOS01000018">
    <property type="protein sequence ID" value="KGE88459.1"/>
    <property type="molecule type" value="Genomic_DNA"/>
</dbReference>
<organism evidence="3 4">
    <name type="scientific">Phaeodactylibacter xiamenensis</name>
    <dbReference type="NCBI Taxonomy" id="1524460"/>
    <lineage>
        <taxon>Bacteria</taxon>
        <taxon>Pseudomonadati</taxon>
        <taxon>Bacteroidota</taxon>
        <taxon>Saprospiria</taxon>
        <taxon>Saprospirales</taxon>
        <taxon>Haliscomenobacteraceae</taxon>
        <taxon>Phaeodactylibacter</taxon>
    </lineage>
</organism>
<proteinExistence type="predicted"/>
<dbReference type="RefSeq" id="WP_044218666.1">
    <property type="nucleotide sequence ID" value="NZ_JBKAGJ010000006.1"/>
</dbReference>
<evidence type="ECO:0000256" key="1">
    <source>
        <dbReference type="SAM" id="SignalP"/>
    </source>
</evidence>
<gene>
    <name evidence="3" type="ORF">IX84_07130</name>
</gene>
<comment type="caution">
    <text evidence="3">The sequence shown here is derived from an EMBL/GenBank/DDBJ whole genome shotgun (WGS) entry which is preliminary data.</text>
</comment>
<dbReference type="PANTHER" id="PTHR12121">
    <property type="entry name" value="CARBON CATABOLITE REPRESSOR PROTEIN 4"/>
    <property type="match status" value="1"/>
</dbReference>
<dbReference type="AlphaFoldDB" id="A0A098S7B6"/>
<keyword evidence="4" id="KW-1185">Reference proteome</keyword>